<accession>A0AAW9CHR9</accession>
<comment type="caution">
    <text evidence="1">The sequence shown here is derived from an EMBL/GenBank/DDBJ whole genome shotgun (WGS) entry which is preliminary data.</text>
</comment>
<name>A0AAW9CHR9_KLUCR</name>
<protein>
    <recommendedName>
        <fullName evidence="3">Uracil DNA glycosylase superfamily</fullName>
    </recommendedName>
</protein>
<evidence type="ECO:0000313" key="2">
    <source>
        <dbReference type="Proteomes" id="UP001276300"/>
    </source>
</evidence>
<reference evidence="1" key="1">
    <citation type="journal article" date="2023" name="J Glob Antimicrob Resist">
        <title>Emergence of NDM-1 and KPC-3 carbapenemases in Kluyvera cryocrescens: Investigating genetic heterogeneity and acquisition routes of blaNDM-1 in Enterobacterales species in Portugal.</title>
        <authorList>
            <person name="Loiodice M."/>
            <person name="Ribeiro M."/>
            <person name="Peixe L."/>
            <person name="Novais A."/>
        </authorList>
    </citation>
    <scope>NUCLEOTIDE SEQUENCE</scope>
    <source>
        <strain evidence="1">K629</strain>
    </source>
</reference>
<proteinExistence type="predicted"/>
<dbReference type="Proteomes" id="UP001276300">
    <property type="component" value="Unassembled WGS sequence"/>
</dbReference>
<organism evidence="1 2">
    <name type="scientific">Kluyvera cryocrescens</name>
    <name type="common">Kluyvera citrophila</name>
    <dbReference type="NCBI Taxonomy" id="580"/>
    <lineage>
        <taxon>Bacteria</taxon>
        <taxon>Pseudomonadati</taxon>
        <taxon>Pseudomonadota</taxon>
        <taxon>Gammaproteobacteria</taxon>
        <taxon>Enterobacterales</taxon>
        <taxon>Enterobacteriaceae</taxon>
        <taxon>Kluyvera</taxon>
    </lineage>
</organism>
<gene>
    <name evidence="1" type="ORF">QWU01_26805</name>
</gene>
<evidence type="ECO:0008006" key="3">
    <source>
        <dbReference type="Google" id="ProtNLM"/>
    </source>
</evidence>
<dbReference type="RefSeq" id="WP_318243395.1">
    <property type="nucleotide sequence ID" value="NZ_JAUEQX010000036.1"/>
</dbReference>
<dbReference type="AlphaFoldDB" id="A0AAW9CHR9"/>
<evidence type="ECO:0000313" key="1">
    <source>
        <dbReference type="EMBL" id="MDW3780405.1"/>
    </source>
</evidence>
<sequence>MHNLKSVNFLPFVGEKYYNSRYGVRVLVLGESHYGSEEDNCADFTQRVIRDYAYVPGFAFFSKLTNVLRGQCDWPTDEERRETWQHVAFYNFVQSFVAGEARVAPTTAMWAAAQVPFEEVVRELEPNVILVLGSRLWNNVAELPPALSVEWCGILHPSSRMAYMPSIAALASSIRKAGGVYGEDKCA</sequence>
<dbReference type="EMBL" id="JAUEQX010000036">
    <property type="protein sequence ID" value="MDW3780405.1"/>
    <property type="molecule type" value="Genomic_DNA"/>
</dbReference>